<dbReference type="PROSITE" id="PS51760">
    <property type="entry name" value="GH10_2"/>
    <property type="match status" value="1"/>
</dbReference>
<evidence type="ECO:0000313" key="13">
    <source>
        <dbReference type="EMBL" id="ACY47966.1"/>
    </source>
</evidence>
<keyword evidence="4" id="KW-0732">Signal</keyword>
<dbReference type="PRINTS" id="PR00134">
    <property type="entry name" value="GLHYDRLASE10"/>
</dbReference>
<dbReference type="PANTHER" id="PTHR31490:SF88">
    <property type="entry name" value="BETA-XYLANASE"/>
    <property type="match status" value="1"/>
</dbReference>
<sequence>MWATQSSSRGGWLGRLCRVTWAFQLGLLLLGNAPVIAQSWRAAALQRIEQYRKGTIRVQVLDPDGRPVEGAQVHVRMRRHAFGFGTAVSFGLVLGPHAHPVYRARLEDLTGDGRTFNMATPENALKWPWWEAERPIPNAQKIEVIDWLRALGYEIRGHNLLWPDWRWLPQDVAAHRDDPAYIHDRVRRHIAAVAGHSGLRGKLRDWDVLNEPAHLTALRDVFDGWGPYRRGEDFYVDVFRWAKAADSSARLFINEFNIINNYANEGATRAYYKQIIAELLAQGAPLEGIGIQSHFTVPLPSMTEVKAALDSLAAFGLPLSITEYDVRGASEQAEASFMEDFLTMVFSHPAVESFIMWGFWDGAHWRDDAPLFREDWTLKPSGKVFLDLVFNRWWTDTTGVTGPDGSWTVRGFLGDYEVTVRHEDLRADREMSLRSRSDASRVTVVLGATGELMRSRPKGRKPEVVPGDGTPVRSRRDRVAAAGLNRPGPLRLYLNSGN</sequence>
<dbReference type="PANTHER" id="PTHR31490">
    <property type="entry name" value="GLYCOSYL HYDROLASE"/>
    <property type="match status" value="1"/>
</dbReference>
<dbReference type="AlphaFoldDB" id="D0MHK8"/>
<dbReference type="eggNOG" id="COG3693">
    <property type="taxonomic scope" value="Bacteria"/>
</dbReference>
<dbReference type="HOGENOM" id="CLU_008797_1_1_10"/>
<evidence type="ECO:0000313" key="14">
    <source>
        <dbReference type="Proteomes" id="UP000002221"/>
    </source>
</evidence>
<evidence type="ECO:0000256" key="8">
    <source>
        <dbReference type="ARBA" id="ARBA00023326"/>
    </source>
</evidence>
<organism evidence="13 14">
    <name type="scientific">Rhodothermus marinus (strain ATCC 43812 / DSM 4252 / R-10)</name>
    <name type="common">Rhodothermus obamensis</name>
    <dbReference type="NCBI Taxonomy" id="518766"/>
    <lineage>
        <taxon>Bacteria</taxon>
        <taxon>Pseudomonadati</taxon>
        <taxon>Rhodothermota</taxon>
        <taxon>Rhodothermia</taxon>
        <taxon>Rhodothermales</taxon>
        <taxon>Rhodothermaceae</taxon>
        <taxon>Rhodothermus</taxon>
    </lineage>
</organism>
<dbReference type="Pfam" id="PF00331">
    <property type="entry name" value="Glyco_hydro_10"/>
    <property type="match status" value="1"/>
</dbReference>
<comment type="catalytic activity">
    <reaction evidence="1 10">
        <text>Endohydrolysis of (1-&gt;4)-beta-D-xylosidic linkages in xylans.</text>
        <dbReference type="EC" id="3.2.1.8"/>
    </reaction>
</comment>
<comment type="similarity">
    <text evidence="2 10">Belongs to the glycosyl hydrolase 10 (cellulase F) family.</text>
</comment>
<keyword evidence="8 10" id="KW-0624">Polysaccharide degradation</keyword>
<dbReference type="GO" id="GO:0031176">
    <property type="term" value="F:endo-1,4-beta-xylanase activity"/>
    <property type="evidence" value="ECO:0007669"/>
    <property type="project" value="UniProtKB-EC"/>
</dbReference>
<keyword evidence="6 10" id="KW-0119">Carbohydrate metabolism</keyword>
<dbReference type="PROSITE" id="PS00591">
    <property type="entry name" value="GH10_1"/>
    <property type="match status" value="1"/>
</dbReference>
<gene>
    <name evidence="13" type="ordered locus">Rmar_1074</name>
</gene>
<evidence type="ECO:0000256" key="5">
    <source>
        <dbReference type="ARBA" id="ARBA00022801"/>
    </source>
</evidence>
<dbReference type="SMART" id="SM00633">
    <property type="entry name" value="Glyco_10"/>
    <property type="match status" value="1"/>
</dbReference>
<proteinExistence type="inferred from homology"/>
<dbReference type="Gene3D" id="3.20.20.80">
    <property type="entry name" value="Glycosidases"/>
    <property type="match status" value="1"/>
</dbReference>
<dbReference type="EC" id="3.2.1.8" evidence="10"/>
<dbReference type="InterPro" id="IPR017853">
    <property type="entry name" value="GH"/>
</dbReference>
<evidence type="ECO:0000256" key="1">
    <source>
        <dbReference type="ARBA" id="ARBA00000681"/>
    </source>
</evidence>
<name>D0MHK8_RHOM4</name>
<evidence type="ECO:0000256" key="6">
    <source>
        <dbReference type="ARBA" id="ARBA00023277"/>
    </source>
</evidence>
<evidence type="ECO:0000256" key="2">
    <source>
        <dbReference type="ARBA" id="ARBA00007495"/>
    </source>
</evidence>
<evidence type="ECO:0000256" key="9">
    <source>
        <dbReference type="PROSITE-ProRule" id="PRU10061"/>
    </source>
</evidence>
<evidence type="ECO:0000256" key="7">
    <source>
        <dbReference type="ARBA" id="ARBA00023295"/>
    </source>
</evidence>
<dbReference type="Proteomes" id="UP000002221">
    <property type="component" value="Chromosome"/>
</dbReference>
<feature type="region of interest" description="Disordered" evidence="11">
    <location>
        <begin position="453"/>
        <end position="475"/>
    </location>
</feature>
<dbReference type="STRING" id="518766.Rmar_1074"/>
<feature type="active site" description="Nucleophile" evidence="9">
    <location>
        <position position="323"/>
    </location>
</feature>
<evidence type="ECO:0000256" key="3">
    <source>
        <dbReference type="ARBA" id="ARBA00022651"/>
    </source>
</evidence>
<protein>
    <recommendedName>
        <fullName evidence="10">Beta-xylanase</fullName>
        <ecNumber evidence="10">3.2.1.8</ecNumber>
    </recommendedName>
</protein>
<evidence type="ECO:0000256" key="4">
    <source>
        <dbReference type="ARBA" id="ARBA00022729"/>
    </source>
</evidence>
<accession>D0MHK8</accession>
<keyword evidence="3" id="KW-0858">Xylan degradation</keyword>
<reference evidence="13 14" key="1">
    <citation type="journal article" date="2009" name="Stand. Genomic Sci.">
        <title>Complete genome sequence of Rhodothermus marinus type strain (R-10).</title>
        <authorList>
            <person name="Nolan M."/>
            <person name="Tindall B.J."/>
            <person name="Pomrenke H."/>
            <person name="Lapidus A."/>
            <person name="Copeland A."/>
            <person name="Glavina Del Rio T."/>
            <person name="Lucas S."/>
            <person name="Chen F."/>
            <person name="Tice H."/>
            <person name="Cheng J.F."/>
            <person name="Saunders E."/>
            <person name="Han C."/>
            <person name="Bruce D."/>
            <person name="Goodwin L."/>
            <person name="Chain P."/>
            <person name="Pitluck S."/>
            <person name="Ovchinikova G."/>
            <person name="Pati A."/>
            <person name="Ivanova N."/>
            <person name="Mavromatis K."/>
            <person name="Chen A."/>
            <person name="Palaniappan K."/>
            <person name="Land M."/>
            <person name="Hauser L."/>
            <person name="Chang Y.J."/>
            <person name="Jeffries C.D."/>
            <person name="Brettin T."/>
            <person name="Goker M."/>
            <person name="Bristow J."/>
            <person name="Eisen J.A."/>
            <person name="Markowitz V."/>
            <person name="Hugenholtz P."/>
            <person name="Kyrpides N.C."/>
            <person name="Klenk H.P."/>
            <person name="Detter J.C."/>
        </authorList>
    </citation>
    <scope>NUCLEOTIDE SEQUENCE [LARGE SCALE GENOMIC DNA]</scope>
    <source>
        <strain evidence="14">ATCC 43812 / DSM 4252 / R-10</strain>
    </source>
</reference>
<evidence type="ECO:0000259" key="12">
    <source>
        <dbReference type="PROSITE" id="PS51760"/>
    </source>
</evidence>
<dbReference type="InterPro" id="IPR044846">
    <property type="entry name" value="GH10"/>
</dbReference>
<dbReference type="EMBL" id="CP001807">
    <property type="protein sequence ID" value="ACY47966.1"/>
    <property type="molecule type" value="Genomic_DNA"/>
</dbReference>
<dbReference type="GO" id="GO:0045493">
    <property type="term" value="P:xylan catabolic process"/>
    <property type="evidence" value="ECO:0007669"/>
    <property type="project" value="UniProtKB-KW"/>
</dbReference>
<dbReference type="OrthoDB" id="1032269at2"/>
<dbReference type="RefSeq" id="WP_012843578.1">
    <property type="nucleotide sequence ID" value="NC_013501.1"/>
</dbReference>
<keyword evidence="5 10" id="KW-0378">Hydrolase</keyword>
<keyword evidence="14" id="KW-1185">Reference proteome</keyword>
<keyword evidence="7 10" id="KW-0326">Glycosidase</keyword>
<evidence type="ECO:0000256" key="10">
    <source>
        <dbReference type="RuleBase" id="RU361174"/>
    </source>
</evidence>
<feature type="domain" description="GH10" evidence="12">
    <location>
        <begin position="85"/>
        <end position="388"/>
    </location>
</feature>
<dbReference type="CAZy" id="GH10">
    <property type="family name" value="Glycoside Hydrolase Family 10"/>
</dbReference>
<evidence type="ECO:0000256" key="11">
    <source>
        <dbReference type="SAM" id="MobiDB-lite"/>
    </source>
</evidence>
<dbReference type="KEGG" id="rmr:Rmar_1074"/>
<dbReference type="SUPFAM" id="SSF51445">
    <property type="entry name" value="(Trans)glycosidases"/>
    <property type="match status" value="1"/>
</dbReference>
<dbReference type="InterPro" id="IPR001000">
    <property type="entry name" value="GH10_dom"/>
</dbReference>
<dbReference type="InterPro" id="IPR031158">
    <property type="entry name" value="GH10_AS"/>
</dbReference>